<organism evidence="7 8">
    <name type="scientific">Sphaerobolus stellatus (strain SS14)</name>
    <dbReference type="NCBI Taxonomy" id="990650"/>
    <lineage>
        <taxon>Eukaryota</taxon>
        <taxon>Fungi</taxon>
        <taxon>Dikarya</taxon>
        <taxon>Basidiomycota</taxon>
        <taxon>Agaricomycotina</taxon>
        <taxon>Agaricomycetes</taxon>
        <taxon>Phallomycetidae</taxon>
        <taxon>Geastrales</taxon>
        <taxon>Sphaerobolaceae</taxon>
        <taxon>Sphaerobolus</taxon>
    </lineage>
</organism>
<dbReference type="HOGENOM" id="CLU_440163_0_0_1"/>
<name>A0A0C9V7H5_SPHS4</name>
<keyword evidence="3 6" id="KW-0645">Protease</keyword>
<dbReference type="AlphaFoldDB" id="A0A0C9V7H5"/>
<keyword evidence="4 6" id="KW-0378">Hydrolase</keyword>
<dbReference type="Pfam" id="PF00450">
    <property type="entry name" value="Peptidase_S10"/>
    <property type="match status" value="2"/>
</dbReference>
<dbReference type="InterPro" id="IPR018202">
    <property type="entry name" value="Ser_caboxypep_ser_AS"/>
</dbReference>
<dbReference type="PANTHER" id="PTHR11802">
    <property type="entry name" value="SERINE PROTEASE FAMILY S10 SERINE CARBOXYPEPTIDASE"/>
    <property type="match status" value="1"/>
</dbReference>
<evidence type="ECO:0000313" key="7">
    <source>
        <dbReference type="EMBL" id="KIJ33360.1"/>
    </source>
</evidence>
<dbReference type="GO" id="GO:0004185">
    <property type="term" value="F:serine-type carboxypeptidase activity"/>
    <property type="evidence" value="ECO:0007669"/>
    <property type="project" value="UniProtKB-UniRule"/>
</dbReference>
<comment type="similarity">
    <text evidence="1 6">Belongs to the peptidase S10 family.</text>
</comment>
<gene>
    <name evidence="7" type="ORF">M422DRAFT_264609</name>
</gene>
<accession>A0A0C9V7H5</accession>
<reference evidence="7 8" key="1">
    <citation type="submission" date="2014-06" db="EMBL/GenBank/DDBJ databases">
        <title>Evolutionary Origins and Diversification of the Mycorrhizal Mutualists.</title>
        <authorList>
            <consortium name="DOE Joint Genome Institute"/>
            <consortium name="Mycorrhizal Genomics Consortium"/>
            <person name="Kohler A."/>
            <person name="Kuo A."/>
            <person name="Nagy L.G."/>
            <person name="Floudas D."/>
            <person name="Copeland A."/>
            <person name="Barry K.W."/>
            <person name="Cichocki N."/>
            <person name="Veneault-Fourrey C."/>
            <person name="LaButti K."/>
            <person name="Lindquist E.A."/>
            <person name="Lipzen A."/>
            <person name="Lundell T."/>
            <person name="Morin E."/>
            <person name="Murat C."/>
            <person name="Riley R."/>
            <person name="Ohm R."/>
            <person name="Sun H."/>
            <person name="Tunlid A."/>
            <person name="Henrissat B."/>
            <person name="Grigoriev I.V."/>
            <person name="Hibbett D.S."/>
            <person name="Martin F."/>
        </authorList>
    </citation>
    <scope>NUCLEOTIDE SEQUENCE [LARGE SCALE GENOMIC DNA]</scope>
    <source>
        <strain evidence="7 8">SS14</strain>
    </source>
</reference>
<feature type="chain" id="PRO_5006514536" description="Carboxypeptidase" evidence="6">
    <location>
        <begin position="18"/>
        <end position="624"/>
    </location>
</feature>
<dbReference type="EC" id="3.4.16.-" evidence="6"/>
<evidence type="ECO:0000256" key="6">
    <source>
        <dbReference type="RuleBase" id="RU361156"/>
    </source>
</evidence>
<protein>
    <recommendedName>
        <fullName evidence="6">Carboxypeptidase</fullName>
        <ecNumber evidence="6">3.4.16.-</ecNumber>
    </recommendedName>
</protein>
<dbReference type="OrthoDB" id="443318at2759"/>
<dbReference type="Gene3D" id="3.40.50.1820">
    <property type="entry name" value="alpha/beta hydrolase"/>
    <property type="match status" value="1"/>
</dbReference>
<evidence type="ECO:0000256" key="5">
    <source>
        <dbReference type="ARBA" id="ARBA00023180"/>
    </source>
</evidence>
<evidence type="ECO:0000256" key="1">
    <source>
        <dbReference type="ARBA" id="ARBA00009431"/>
    </source>
</evidence>
<dbReference type="PROSITE" id="PS00131">
    <property type="entry name" value="CARBOXYPEPT_SER_SER"/>
    <property type="match status" value="1"/>
</dbReference>
<dbReference type="PANTHER" id="PTHR11802:SF479">
    <property type="entry name" value="CARBOXYPEPTIDASE"/>
    <property type="match status" value="1"/>
</dbReference>
<dbReference type="PRINTS" id="PR00724">
    <property type="entry name" value="CRBOXYPTASEC"/>
</dbReference>
<proteinExistence type="inferred from homology"/>
<sequence>MFFATLTVALSLGLANAQLSNTFPHFYPGAPNNNTDFKDSKAWQNYFLVKDRLPNATFSLERSFAGNLPVNRQGHPNDTLFFWAWEKSTASLTQGNDADPWMIWLNGGPGSSSMLGLLFENGPIHVANNYSLVKNQFGWNTLADTIWIDQPVGTGYSTADEKGFVRDEEQIGEDFLGFLSNLVQVFPSLAKRPLYLAGESYAGTYIPYITKAYFGAVNPPVRLVKIAISDGTIASDPVYLEAPTLKVIETYPQLIDYDPEVYNYFKEQTHLCGYDLNVTYPMKEHFPSLLPIQRFADPPGAQALRLTSDAFKLTLSRASVERTSLSKRESFARKEHTAILKRDLTGRANGTIDPFYQCFIASALWDYAVNFTKPWSIDDPFPAEPGLDVYSAPDALDPEPPQDGNFFMNDPRTRAALHAPTSRNWSQSFFYPFGSDENAEGIDPSVEPMAFLSELASNSSAKGVSWVIYSGNDDLLVSHWGSELTIQNTSFGGTIGFTKQPSTPWYGDDGSFAGIVHQERNITFGLFDKAGHLIPQWQPSRALKFVREFILGDNPLGTVLSNGSVVGGDTGSPVVNHILPAEHNPIFTGSGTTQGSTVWPSPTIAAWDRFLSTVTAVPSPTAAD</sequence>
<keyword evidence="5" id="KW-0325">Glycoprotein</keyword>
<dbReference type="InterPro" id="IPR001563">
    <property type="entry name" value="Peptidase_S10"/>
</dbReference>
<keyword evidence="2 6" id="KW-0121">Carboxypeptidase</keyword>
<keyword evidence="8" id="KW-1185">Reference proteome</keyword>
<evidence type="ECO:0000256" key="3">
    <source>
        <dbReference type="ARBA" id="ARBA00022670"/>
    </source>
</evidence>
<evidence type="ECO:0000256" key="2">
    <source>
        <dbReference type="ARBA" id="ARBA00022645"/>
    </source>
</evidence>
<dbReference type="SUPFAM" id="SSF53474">
    <property type="entry name" value="alpha/beta-Hydrolases"/>
    <property type="match status" value="1"/>
</dbReference>
<dbReference type="InterPro" id="IPR029058">
    <property type="entry name" value="AB_hydrolase_fold"/>
</dbReference>
<dbReference type="Proteomes" id="UP000054279">
    <property type="component" value="Unassembled WGS sequence"/>
</dbReference>
<keyword evidence="6" id="KW-0732">Signal</keyword>
<evidence type="ECO:0000313" key="8">
    <source>
        <dbReference type="Proteomes" id="UP000054279"/>
    </source>
</evidence>
<dbReference type="GO" id="GO:0006508">
    <property type="term" value="P:proteolysis"/>
    <property type="evidence" value="ECO:0007669"/>
    <property type="project" value="UniProtKB-KW"/>
</dbReference>
<feature type="signal peptide" evidence="6">
    <location>
        <begin position="1"/>
        <end position="17"/>
    </location>
</feature>
<evidence type="ECO:0000256" key="4">
    <source>
        <dbReference type="ARBA" id="ARBA00022801"/>
    </source>
</evidence>
<dbReference type="EMBL" id="KN837213">
    <property type="protein sequence ID" value="KIJ33360.1"/>
    <property type="molecule type" value="Genomic_DNA"/>
</dbReference>